<accession>A0A1X7T4P8</accession>
<feature type="signal peptide" evidence="1">
    <location>
        <begin position="1"/>
        <end position="30"/>
    </location>
</feature>
<reference evidence="2" key="1">
    <citation type="submission" date="2017-05" db="UniProtKB">
        <authorList>
            <consortium name="EnsemblMetazoa"/>
        </authorList>
    </citation>
    <scope>IDENTIFICATION</scope>
</reference>
<name>A0A1X7T4P8_AMPQE</name>
<evidence type="ECO:0000313" key="2">
    <source>
        <dbReference type="EnsemblMetazoa" id="Aqu2.1.09218_001"/>
    </source>
</evidence>
<proteinExistence type="predicted"/>
<sequence>MQQQQAVFLHFLHVALLGVIPLMELQPIPAMQVIVTVKRKRRNCICLKMSVYQVDLTHFSASDSHIDVANLTNEYASREEVDTAIKFGPKPNPRIFRRTVKAIAF</sequence>
<organism evidence="2">
    <name type="scientific">Amphimedon queenslandica</name>
    <name type="common">Sponge</name>
    <dbReference type="NCBI Taxonomy" id="400682"/>
    <lineage>
        <taxon>Eukaryota</taxon>
        <taxon>Metazoa</taxon>
        <taxon>Porifera</taxon>
        <taxon>Demospongiae</taxon>
        <taxon>Heteroscleromorpha</taxon>
        <taxon>Haplosclerida</taxon>
        <taxon>Niphatidae</taxon>
        <taxon>Amphimedon</taxon>
    </lineage>
</organism>
<protein>
    <submittedName>
        <fullName evidence="2">Uncharacterized protein</fullName>
    </submittedName>
</protein>
<dbReference type="EnsemblMetazoa" id="Aqu2.1.09218_001">
    <property type="protein sequence ID" value="Aqu2.1.09218_001"/>
    <property type="gene ID" value="Aqu2.1.09218"/>
</dbReference>
<dbReference type="AlphaFoldDB" id="A0A1X7T4P8"/>
<feature type="chain" id="PRO_5012846927" evidence="1">
    <location>
        <begin position="31"/>
        <end position="105"/>
    </location>
</feature>
<keyword evidence="1" id="KW-0732">Signal</keyword>
<evidence type="ECO:0000256" key="1">
    <source>
        <dbReference type="SAM" id="SignalP"/>
    </source>
</evidence>
<dbReference type="InParanoid" id="A0A1X7T4P8"/>